<dbReference type="PANTHER" id="PTHR33602">
    <property type="entry name" value="REGULATORY PROTEIN RECX FAMILY PROTEIN"/>
    <property type="match status" value="1"/>
</dbReference>
<feature type="compositionally biased region" description="Low complexity" evidence="6">
    <location>
        <begin position="81"/>
        <end position="93"/>
    </location>
</feature>
<dbReference type="InterPro" id="IPR053925">
    <property type="entry name" value="RecX_HTH_3rd"/>
</dbReference>
<dbReference type="InterPro" id="IPR036388">
    <property type="entry name" value="WH-like_DNA-bd_sf"/>
</dbReference>
<dbReference type="PANTHER" id="PTHR33602:SF1">
    <property type="entry name" value="REGULATORY PROTEIN RECX FAMILY PROTEIN"/>
    <property type="match status" value="1"/>
</dbReference>
<evidence type="ECO:0000259" key="7">
    <source>
        <dbReference type="Pfam" id="PF02631"/>
    </source>
</evidence>
<proteinExistence type="inferred from homology"/>
<comment type="function">
    <text evidence="5">Modulates RecA activity.</text>
</comment>
<dbReference type="EMBL" id="JAGYPE010000002">
    <property type="protein sequence ID" value="MBS4182882.1"/>
    <property type="molecule type" value="Genomic_DNA"/>
</dbReference>
<feature type="compositionally biased region" description="Low complexity" evidence="6">
    <location>
        <begin position="25"/>
        <end position="43"/>
    </location>
</feature>
<protein>
    <recommendedName>
        <fullName evidence="3 5">Regulatory protein RecX</fullName>
    </recommendedName>
</protein>
<comment type="subcellular location">
    <subcellularLocation>
        <location evidence="1 5">Cytoplasm</location>
    </subcellularLocation>
</comment>
<dbReference type="Pfam" id="PF21981">
    <property type="entry name" value="RecX_HTH3"/>
    <property type="match status" value="1"/>
</dbReference>
<dbReference type="InterPro" id="IPR053924">
    <property type="entry name" value="RecX_HTH_2nd"/>
</dbReference>
<evidence type="ECO:0000256" key="3">
    <source>
        <dbReference type="ARBA" id="ARBA00018111"/>
    </source>
</evidence>
<feature type="domain" description="RecX third three-helical" evidence="8">
    <location>
        <begin position="266"/>
        <end position="312"/>
    </location>
</feature>
<dbReference type="HAMAP" id="MF_01114">
    <property type="entry name" value="RecX"/>
    <property type="match status" value="1"/>
</dbReference>
<evidence type="ECO:0000256" key="2">
    <source>
        <dbReference type="ARBA" id="ARBA00009695"/>
    </source>
</evidence>
<feature type="compositionally biased region" description="Pro residues" evidence="6">
    <location>
        <begin position="44"/>
        <end position="58"/>
    </location>
</feature>
<evidence type="ECO:0000256" key="1">
    <source>
        <dbReference type="ARBA" id="ARBA00004496"/>
    </source>
</evidence>
<dbReference type="Gene3D" id="1.10.10.10">
    <property type="entry name" value="Winged helix-like DNA-binding domain superfamily/Winged helix DNA-binding domain"/>
    <property type="match status" value="2"/>
</dbReference>
<comment type="caution">
    <text evidence="9">The sequence shown here is derived from an EMBL/GenBank/DDBJ whole genome shotgun (WGS) entry which is preliminary data.</text>
</comment>
<evidence type="ECO:0000256" key="5">
    <source>
        <dbReference type="HAMAP-Rule" id="MF_01114"/>
    </source>
</evidence>
<dbReference type="Pfam" id="PF02631">
    <property type="entry name" value="RecX_HTH2"/>
    <property type="match status" value="1"/>
</dbReference>
<accession>A0A942SZZ9</accession>
<evidence type="ECO:0000259" key="8">
    <source>
        <dbReference type="Pfam" id="PF21981"/>
    </source>
</evidence>
<organism evidence="9">
    <name type="scientific">Neobacillus citreus</name>
    <dbReference type="NCBI Taxonomy" id="2833578"/>
    <lineage>
        <taxon>Bacteria</taxon>
        <taxon>Bacillati</taxon>
        <taxon>Bacillota</taxon>
        <taxon>Bacilli</taxon>
        <taxon>Bacillales</taxon>
        <taxon>Bacillaceae</taxon>
        <taxon>Neobacillus</taxon>
    </lineage>
</organism>
<keyword evidence="4 5" id="KW-0963">Cytoplasm</keyword>
<dbReference type="InterPro" id="IPR003783">
    <property type="entry name" value="Regulatory_RecX"/>
</dbReference>
<sequence length="334" mass="35297">MTTQHDDDGDLAPVTNIFGARSRRGAAAASSEASSSPASSSAPAPGPDVPPRPVPVPVSPTRDEPTQDEPTAGDADQLPSDDAAVQPPADAAVRPSADADGPVPLRGRRAQAEWLSPVVGAGGGTGQEGRPGYDRDAEADAPTASVFAIHGGDELDPADAPRPVDEQRADAERISMRALGRKGVSESEMRKTLSKQDLDDDVVEHEIARLTRVGLLDDVALATDLVDRLHERKGLGRQAIVAELRRRGIDQVAIDAALEAAADDEDDEFVRALDLAEKRARQLRGLDRETAERRLAGFLMRKGYGSGVVRIAVERALDGGARRPAAGRGSVRFE</sequence>
<feature type="domain" description="RecX second three-helical" evidence="7">
    <location>
        <begin position="217"/>
        <end position="258"/>
    </location>
</feature>
<feature type="compositionally biased region" description="Gly residues" evidence="6">
    <location>
        <begin position="120"/>
        <end position="129"/>
    </location>
</feature>
<evidence type="ECO:0000313" key="9">
    <source>
        <dbReference type="EMBL" id="MBS4182882.1"/>
    </source>
</evidence>
<gene>
    <name evidence="5" type="primary">recX</name>
    <name evidence="9" type="ORF">KHB02_15920</name>
</gene>
<evidence type="ECO:0000256" key="4">
    <source>
        <dbReference type="ARBA" id="ARBA00022490"/>
    </source>
</evidence>
<evidence type="ECO:0000256" key="6">
    <source>
        <dbReference type="SAM" id="MobiDB-lite"/>
    </source>
</evidence>
<reference evidence="9" key="1">
    <citation type="submission" date="2021-05" db="EMBL/GenBank/DDBJ databases">
        <title>Novel Bacillus species.</title>
        <authorList>
            <person name="Liu G."/>
        </authorList>
    </citation>
    <scope>NUCLEOTIDE SEQUENCE</scope>
    <source>
        <strain evidence="9">FJAT-50051</strain>
    </source>
</reference>
<comment type="similarity">
    <text evidence="2 5">Belongs to the RecX family.</text>
</comment>
<dbReference type="GO" id="GO:0006282">
    <property type="term" value="P:regulation of DNA repair"/>
    <property type="evidence" value="ECO:0007669"/>
    <property type="project" value="UniProtKB-UniRule"/>
</dbReference>
<dbReference type="AlphaFoldDB" id="A0A942SZZ9"/>
<feature type="region of interest" description="Disordered" evidence="6">
    <location>
        <begin position="1"/>
        <end position="137"/>
    </location>
</feature>
<name>A0A942SZZ9_9BACI</name>
<dbReference type="GO" id="GO:0005737">
    <property type="term" value="C:cytoplasm"/>
    <property type="evidence" value="ECO:0007669"/>
    <property type="project" value="UniProtKB-SubCell"/>
</dbReference>